<protein>
    <recommendedName>
        <fullName evidence="10">Peptidyl-prolyl cis-trans isomerase</fullName>
        <ecNumber evidence="10">5.2.1.8</ecNumber>
    </recommendedName>
</protein>
<evidence type="ECO:0000256" key="1">
    <source>
        <dbReference type="ARBA" id="ARBA00000971"/>
    </source>
</evidence>
<name>A0A508A573_9GAMM</name>
<dbReference type="Proteomes" id="UP000320431">
    <property type="component" value="Unassembled WGS sequence"/>
</dbReference>
<sequence length="160" mass="16959">MEIADRRVASFHYTLTDDAGQVIDSSSGRDPLSYLHGAGNIVAGLEKALAGKQAGDKLKVDVAPEEGYGVRHDGLVQQVPREAFQGIDNVQPGMQFQAQTGNGPLLVTVTEVGEGTITVDGNHPLAGKTLHFDVEITEVREATEDEQQHGHTHGAGGEHA</sequence>
<comment type="similarity">
    <text evidence="3 10">Belongs to the FKBP-type PPIase family.</text>
</comment>
<evidence type="ECO:0000256" key="2">
    <source>
        <dbReference type="ARBA" id="ARBA00004496"/>
    </source>
</evidence>
<evidence type="ECO:0000256" key="5">
    <source>
        <dbReference type="ARBA" id="ARBA00023110"/>
    </source>
</evidence>
<evidence type="ECO:0000313" key="11">
    <source>
        <dbReference type="EMBL" id="KAB8172192.1"/>
    </source>
</evidence>
<evidence type="ECO:0000256" key="7">
    <source>
        <dbReference type="ARBA" id="ARBA00023235"/>
    </source>
</evidence>
<reference evidence="11 12" key="1">
    <citation type="submission" date="2019-10" db="EMBL/GenBank/DDBJ databases">
        <title>Lysobacter alkalisoli sp. nov., isolated from saline-alkaline soil.</title>
        <authorList>
            <person name="Sun J.-Q."/>
        </authorList>
    </citation>
    <scope>NUCLEOTIDE SEQUENCE [LARGE SCALE GENOMIC DNA]</scope>
    <source>
        <strain evidence="11 12">KCTC 42381</strain>
    </source>
</reference>
<keyword evidence="7 9" id="KW-0413">Isomerase</keyword>
<evidence type="ECO:0000256" key="8">
    <source>
        <dbReference type="ARBA" id="ARBA00037071"/>
    </source>
</evidence>
<dbReference type="GO" id="GO:0003755">
    <property type="term" value="F:peptidyl-prolyl cis-trans isomerase activity"/>
    <property type="evidence" value="ECO:0007669"/>
    <property type="project" value="UniProtKB-UniRule"/>
</dbReference>
<dbReference type="InterPro" id="IPR046357">
    <property type="entry name" value="PPIase_dom_sf"/>
</dbReference>
<dbReference type="Pfam" id="PF00254">
    <property type="entry name" value="FKBP_C"/>
    <property type="match status" value="1"/>
</dbReference>
<evidence type="ECO:0000313" key="12">
    <source>
        <dbReference type="Proteomes" id="UP000320431"/>
    </source>
</evidence>
<dbReference type="PANTHER" id="PTHR47861">
    <property type="entry name" value="FKBP-TYPE PEPTIDYL-PROLYL CIS-TRANS ISOMERASE SLYD"/>
    <property type="match status" value="1"/>
</dbReference>
<dbReference type="InterPro" id="IPR001179">
    <property type="entry name" value="PPIase_FKBP_dom"/>
</dbReference>
<gene>
    <name evidence="11" type="ORF">FKV24_015230</name>
</gene>
<keyword evidence="4" id="KW-0963">Cytoplasm</keyword>
<dbReference type="PROSITE" id="PS50059">
    <property type="entry name" value="FKBP_PPIASE"/>
    <property type="match status" value="1"/>
</dbReference>
<dbReference type="SUPFAM" id="SSF54534">
    <property type="entry name" value="FKBP-like"/>
    <property type="match status" value="1"/>
</dbReference>
<evidence type="ECO:0000256" key="4">
    <source>
        <dbReference type="ARBA" id="ARBA00022490"/>
    </source>
</evidence>
<dbReference type="RefSeq" id="WP_141482992.1">
    <property type="nucleotide sequence ID" value="NZ_VICD02000262.1"/>
</dbReference>
<dbReference type="EMBL" id="VICD02000262">
    <property type="protein sequence ID" value="KAB8172192.1"/>
    <property type="molecule type" value="Genomic_DNA"/>
</dbReference>
<comment type="function">
    <text evidence="8">Also involved in hydrogenase metallocenter assembly, probably by participating in the nickel insertion step. This function in hydrogenase biosynthesis requires chaperone activity and the presence of the metal-binding domain, but not PPIase activity.</text>
</comment>
<proteinExistence type="inferred from homology"/>
<comment type="catalytic activity">
    <reaction evidence="1 9 10">
        <text>[protein]-peptidylproline (omega=180) = [protein]-peptidylproline (omega=0)</text>
        <dbReference type="Rhea" id="RHEA:16237"/>
        <dbReference type="Rhea" id="RHEA-COMP:10747"/>
        <dbReference type="Rhea" id="RHEA-COMP:10748"/>
        <dbReference type="ChEBI" id="CHEBI:83833"/>
        <dbReference type="ChEBI" id="CHEBI:83834"/>
        <dbReference type="EC" id="5.2.1.8"/>
    </reaction>
</comment>
<dbReference type="AlphaFoldDB" id="A0A508A573"/>
<keyword evidence="6" id="KW-0143">Chaperone</keyword>
<evidence type="ECO:0000256" key="6">
    <source>
        <dbReference type="ARBA" id="ARBA00023186"/>
    </source>
</evidence>
<comment type="caution">
    <text evidence="11">The sequence shown here is derived from an EMBL/GenBank/DDBJ whole genome shotgun (WGS) entry which is preliminary data.</text>
</comment>
<evidence type="ECO:0000256" key="3">
    <source>
        <dbReference type="ARBA" id="ARBA00006577"/>
    </source>
</evidence>
<dbReference type="EC" id="5.2.1.8" evidence="10"/>
<dbReference type="GO" id="GO:0042026">
    <property type="term" value="P:protein refolding"/>
    <property type="evidence" value="ECO:0007669"/>
    <property type="project" value="UniProtKB-ARBA"/>
</dbReference>
<organism evidence="11 12">
    <name type="scientific">Marilutibacter maris</name>
    <dbReference type="NCBI Taxonomy" id="1605891"/>
    <lineage>
        <taxon>Bacteria</taxon>
        <taxon>Pseudomonadati</taxon>
        <taxon>Pseudomonadota</taxon>
        <taxon>Gammaproteobacteria</taxon>
        <taxon>Lysobacterales</taxon>
        <taxon>Lysobacteraceae</taxon>
        <taxon>Marilutibacter</taxon>
    </lineage>
</organism>
<evidence type="ECO:0000256" key="10">
    <source>
        <dbReference type="RuleBase" id="RU003915"/>
    </source>
</evidence>
<keyword evidence="5 9" id="KW-0697">Rotamase</keyword>
<evidence type="ECO:0000256" key="9">
    <source>
        <dbReference type="PROSITE-ProRule" id="PRU00277"/>
    </source>
</evidence>
<accession>A0A508A573</accession>
<dbReference type="PANTHER" id="PTHR47861:SF3">
    <property type="entry name" value="FKBP-TYPE PEPTIDYL-PROLYL CIS-TRANS ISOMERASE SLYD"/>
    <property type="match status" value="1"/>
</dbReference>
<dbReference type="Gene3D" id="3.10.50.40">
    <property type="match status" value="1"/>
</dbReference>
<comment type="subcellular location">
    <subcellularLocation>
        <location evidence="2">Cytoplasm</location>
    </subcellularLocation>
</comment>
<dbReference type="GO" id="GO:0005737">
    <property type="term" value="C:cytoplasm"/>
    <property type="evidence" value="ECO:0007669"/>
    <property type="project" value="UniProtKB-SubCell"/>
</dbReference>